<keyword evidence="1" id="KW-1133">Transmembrane helix</keyword>
<keyword evidence="1" id="KW-0472">Membrane</keyword>
<dbReference type="PaxDb" id="2850-Phatr46071"/>
<dbReference type="EMBL" id="CM000612">
    <property type="protein sequence ID" value="EEC47792.1"/>
    <property type="molecule type" value="Genomic_DNA"/>
</dbReference>
<feature type="chain" id="PRO_5002855235" evidence="2">
    <location>
        <begin position="21"/>
        <end position="180"/>
    </location>
</feature>
<dbReference type="AlphaFoldDB" id="B7FZY4"/>
<gene>
    <name evidence="3" type="ORF">PHATRDRAFT_46071</name>
</gene>
<feature type="signal peptide" evidence="2">
    <location>
        <begin position="1"/>
        <end position="20"/>
    </location>
</feature>
<dbReference type="InterPro" id="IPR021562">
    <property type="entry name" value="DUF3007"/>
</dbReference>
<feature type="transmembrane region" description="Helical" evidence="1">
    <location>
        <begin position="84"/>
        <end position="108"/>
    </location>
</feature>
<keyword evidence="4" id="KW-1185">Reference proteome</keyword>
<dbReference type="Proteomes" id="UP000000759">
    <property type="component" value="Chromosome 9"/>
</dbReference>
<dbReference type="OMA" id="WRLAIAQ"/>
<sequence length="180" mass="20013">MTKLLVVAVALSILVLATEAFVGPSSIKTFTVDRSQKTVKSFPQGGFFTQHSIPLVGPMRAEADGKVEKTKLPFWLDPGTKGGAVFLSLALFLFPILVYSIMTTFFGFDEIETGKWIGIGFTVLATLGWVSTYLFRVATKDMTYAKQLKDYENAVIAKRLEELDEDEIQALQEEVERDAF</sequence>
<dbReference type="eggNOG" id="ENOG502S6T3">
    <property type="taxonomic scope" value="Eukaryota"/>
</dbReference>
<evidence type="ECO:0000313" key="3">
    <source>
        <dbReference type="EMBL" id="EEC47792.1"/>
    </source>
</evidence>
<dbReference type="OrthoDB" id="5023at2759"/>
<organism evidence="3 4">
    <name type="scientific">Phaeodactylum tricornutum (strain CCAP 1055/1)</name>
    <dbReference type="NCBI Taxonomy" id="556484"/>
    <lineage>
        <taxon>Eukaryota</taxon>
        <taxon>Sar</taxon>
        <taxon>Stramenopiles</taxon>
        <taxon>Ochrophyta</taxon>
        <taxon>Bacillariophyta</taxon>
        <taxon>Bacillariophyceae</taxon>
        <taxon>Bacillariophycidae</taxon>
        <taxon>Naviculales</taxon>
        <taxon>Phaeodactylaceae</taxon>
        <taxon>Phaeodactylum</taxon>
    </lineage>
</organism>
<dbReference type="RefSeq" id="XP_002180384.1">
    <property type="nucleotide sequence ID" value="XM_002180348.1"/>
</dbReference>
<evidence type="ECO:0000256" key="2">
    <source>
        <dbReference type="SAM" id="SignalP"/>
    </source>
</evidence>
<reference evidence="4" key="2">
    <citation type="submission" date="2008-08" db="EMBL/GenBank/DDBJ databases">
        <authorList>
            <consortium name="Diatom Consortium"/>
            <person name="Grigoriev I."/>
            <person name="Grimwood J."/>
            <person name="Kuo A."/>
            <person name="Otillar R.P."/>
            <person name="Salamov A."/>
            <person name="Detter J.C."/>
            <person name="Lindquist E."/>
            <person name="Shapiro H."/>
            <person name="Lucas S."/>
            <person name="Glavina del Rio T."/>
            <person name="Pitluck S."/>
            <person name="Rokhsar D."/>
            <person name="Bowler C."/>
        </authorList>
    </citation>
    <scope>GENOME REANNOTATION</scope>
    <source>
        <strain evidence="4">CCAP 1055/1</strain>
    </source>
</reference>
<dbReference type="PANTHER" id="PTHR35734">
    <property type="entry name" value="OS01G0805200 PROTEIN"/>
    <property type="match status" value="1"/>
</dbReference>
<dbReference type="KEGG" id="pti:PHATRDRAFT_46071"/>
<evidence type="ECO:0000313" key="4">
    <source>
        <dbReference type="Proteomes" id="UP000000759"/>
    </source>
</evidence>
<evidence type="ECO:0000256" key="1">
    <source>
        <dbReference type="SAM" id="Phobius"/>
    </source>
</evidence>
<dbReference type="InParanoid" id="B7FZY4"/>
<feature type="transmembrane region" description="Helical" evidence="1">
    <location>
        <begin position="115"/>
        <end position="135"/>
    </location>
</feature>
<keyword evidence="2" id="KW-0732">Signal</keyword>
<protein>
    <submittedName>
        <fullName evidence="3">Uncharacterized protein</fullName>
    </submittedName>
</protein>
<dbReference type="HOGENOM" id="CLU_1499131_0_0_1"/>
<accession>B7FZY4</accession>
<proteinExistence type="predicted"/>
<name>B7FZY4_PHATC</name>
<dbReference type="STRING" id="556484.B7FZY4"/>
<reference evidence="3 4" key="1">
    <citation type="journal article" date="2008" name="Nature">
        <title>The Phaeodactylum genome reveals the evolutionary history of diatom genomes.</title>
        <authorList>
            <person name="Bowler C."/>
            <person name="Allen A.E."/>
            <person name="Badger J.H."/>
            <person name="Grimwood J."/>
            <person name="Jabbari K."/>
            <person name="Kuo A."/>
            <person name="Maheswari U."/>
            <person name="Martens C."/>
            <person name="Maumus F."/>
            <person name="Otillar R.P."/>
            <person name="Rayko E."/>
            <person name="Salamov A."/>
            <person name="Vandepoele K."/>
            <person name="Beszteri B."/>
            <person name="Gruber A."/>
            <person name="Heijde M."/>
            <person name="Katinka M."/>
            <person name="Mock T."/>
            <person name="Valentin K."/>
            <person name="Verret F."/>
            <person name="Berges J.A."/>
            <person name="Brownlee C."/>
            <person name="Cadoret J.P."/>
            <person name="Chiovitti A."/>
            <person name="Choi C.J."/>
            <person name="Coesel S."/>
            <person name="De Martino A."/>
            <person name="Detter J.C."/>
            <person name="Durkin C."/>
            <person name="Falciatore A."/>
            <person name="Fournet J."/>
            <person name="Haruta M."/>
            <person name="Huysman M.J."/>
            <person name="Jenkins B.D."/>
            <person name="Jiroutova K."/>
            <person name="Jorgensen R.E."/>
            <person name="Joubert Y."/>
            <person name="Kaplan A."/>
            <person name="Kroger N."/>
            <person name="Kroth P.G."/>
            <person name="La Roche J."/>
            <person name="Lindquist E."/>
            <person name="Lommer M."/>
            <person name="Martin-Jezequel V."/>
            <person name="Lopez P.J."/>
            <person name="Lucas S."/>
            <person name="Mangogna M."/>
            <person name="McGinnis K."/>
            <person name="Medlin L.K."/>
            <person name="Montsant A."/>
            <person name="Oudot-Le Secq M.P."/>
            <person name="Napoli C."/>
            <person name="Obornik M."/>
            <person name="Parker M.S."/>
            <person name="Petit J.L."/>
            <person name="Porcel B.M."/>
            <person name="Poulsen N."/>
            <person name="Robison M."/>
            <person name="Rychlewski L."/>
            <person name="Rynearson T.A."/>
            <person name="Schmutz J."/>
            <person name="Shapiro H."/>
            <person name="Siaut M."/>
            <person name="Stanley M."/>
            <person name="Sussman M.R."/>
            <person name="Taylor A.R."/>
            <person name="Vardi A."/>
            <person name="von Dassow P."/>
            <person name="Vyverman W."/>
            <person name="Willis A."/>
            <person name="Wyrwicz L.S."/>
            <person name="Rokhsar D.S."/>
            <person name="Weissenbach J."/>
            <person name="Armbrust E.V."/>
            <person name="Green B.R."/>
            <person name="Van de Peer Y."/>
            <person name="Grigoriev I.V."/>
        </authorList>
    </citation>
    <scope>NUCLEOTIDE SEQUENCE [LARGE SCALE GENOMIC DNA]</scope>
    <source>
        <strain evidence="3 4">CCAP 1055/1</strain>
    </source>
</reference>
<keyword evidence="1" id="KW-0812">Transmembrane</keyword>
<dbReference type="GeneID" id="7201315"/>
<dbReference type="Pfam" id="PF11460">
    <property type="entry name" value="DUF3007"/>
    <property type="match status" value="1"/>
</dbReference>
<dbReference type="PANTHER" id="PTHR35734:SF1">
    <property type="entry name" value="OS01G0805200 PROTEIN"/>
    <property type="match status" value="1"/>
</dbReference>